<evidence type="ECO:0000256" key="1">
    <source>
        <dbReference type="SAM" id="MobiDB-lite"/>
    </source>
</evidence>
<dbReference type="EMBL" id="OD004810">
    <property type="protein sequence ID" value="CAD7410519.1"/>
    <property type="molecule type" value="Genomic_DNA"/>
</dbReference>
<organism evidence="2">
    <name type="scientific">Timema poppense</name>
    <name type="common">Walking stick</name>
    <dbReference type="NCBI Taxonomy" id="170557"/>
    <lineage>
        <taxon>Eukaryota</taxon>
        <taxon>Metazoa</taxon>
        <taxon>Ecdysozoa</taxon>
        <taxon>Arthropoda</taxon>
        <taxon>Hexapoda</taxon>
        <taxon>Insecta</taxon>
        <taxon>Pterygota</taxon>
        <taxon>Neoptera</taxon>
        <taxon>Polyneoptera</taxon>
        <taxon>Phasmatodea</taxon>
        <taxon>Timematodea</taxon>
        <taxon>Timematoidea</taxon>
        <taxon>Timematidae</taxon>
        <taxon>Timema</taxon>
    </lineage>
</organism>
<sequence>MDDRRVDVLGLSETKWSGSVVRIVRNGFILHWMVEDEGSLNRVVFIMREEGLQVEMMEGDIRSSSSEVSDEPSGYDPTGTNSLQVRDEIVSHCAPPLTVSLYPTSYISKYGKVF</sequence>
<proteinExistence type="predicted"/>
<name>A0A7R9D9B6_TIMPO</name>
<evidence type="ECO:0000313" key="2">
    <source>
        <dbReference type="EMBL" id="CAD7410519.1"/>
    </source>
</evidence>
<reference evidence="2" key="1">
    <citation type="submission" date="2020-11" db="EMBL/GenBank/DDBJ databases">
        <authorList>
            <person name="Tran Van P."/>
        </authorList>
    </citation>
    <scope>NUCLEOTIDE SEQUENCE</scope>
</reference>
<accession>A0A7R9D9B6</accession>
<gene>
    <name evidence="2" type="ORF">TPSB3V08_LOCUS7392</name>
</gene>
<feature type="region of interest" description="Disordered" evidence="1">
    <location>
        <begin position="58"/>
        <end position="81"/>
    </location>
</feature>
<protein>
    <submittedName>
        <fullName evidence="2">Uncharacterized protein</fullName>
    </submittedName>
</protein>
<dbReference type="AlphaFoldDB" id="A0A7R9D9B6"/>